<dbReference type="InterPro" id="IPR038731">
    <property type="entry name" value="RgtA/B/C-like"/>
</dbReference>
<reference evidence="12" key="1">
    <citation type="journal article" date="2014" name="Genome Announc.">
        <title>Full-genome sequence of the plant growth-promoting bacterium Pseudomonas protegens CHA0.</title>
        <authorList>
            <person name="Jousset A."/>
            <person name="Schuldes J."/>
            <person name="Keel C."/>
            <person name="Maurhofer M."/>
            <person name="Daniel R."/>
            <person name="Scheu S."/>
            <person name="Thuermer A."/>
        </authorList>
    </citation>
    <scope>NUCLEOTIDE SEQUENCE [LARGE SCALE GENOMIC DNA]</scope>
    <source>
        <strain evidence="12">DSM 19095 / LMG 27888 / CFBP 6595 / CHA0</strain>
    </source>
</reference>
<dbReference type="EMBL" id="CP003190">
    <property type="protein sequence ID" value="AGL82591.1"/>
    <property type="molecule type" value="Genomic_DNA"/>
</dbReference>
<dbReference type="Pfam" id="PF13231">
    <property type="entry name" value="PMT_2"/>
    <property type="match status" value="1"/>
</dbReference>
<dbReference type="HOGENOM" id="CLU_045250_0_0_6"/>
<feature type="domain" description="Glycosyltransferase RgtA/B/C/D-like" evidence="10">
    <location>
        <begin position="135"/>
        <end position="302"/>
    </location>
</feature>
<feature type="transmembrane region" description="Helical" evidence="9">
    <location>
        <begin position="155"/>
        <end position="176"/>
    </location>
</feature>
<comment type="subcellular location">
    <subcellularLocation>
        <location evidence="1">Cell membrane</location>
        <topology evidence="1">Multi-pass membrane protein</topology>
    </subcellularLocation>
</comment>
<feature type="transmembrane region" description="Helical" evidence="9">
    <location>
        <begin position="400"/>
        <end position="420"/>
    </location>
</feature>
<feature type="transmembrane region" description="Helical" evidence="9">
    <location>
        <begin position="236"/>
        <end position="253"/>
    </location>
</feature>
<feature type="transmembrane region" description="Helical" evidence="9">
    <location>
        <begin position="80"/>
        <end position="97"/>
    </location>
</feature>
<evidence type="ECO:0000256" key="7">
    <source>
        <dbReference type="ARBA" id="ARBA00023136"/>
    </source>
</evidence>
<evidence type="ECO:0000313" key="11">
    <source>
        <dbReference type="EMBL" id="AGL82591.1"/>
    </source>
</evidence>
<evidence type="ECO:0000256" key="6">
    <source>
        <dbReference type="ARBA" id="ARBA00022989"/>
    </source>
</evidence>
<evidence type="ECO:0000256" key="4">
    <source>
        <dbReference type="ARBA" id="ARBA00022679"/>
    </source>
</evidence>
<dbReference type="PANTHER" id="PTHR33908:SF3">
    <property type="entry name" value="UNDECAPRENYL PHOSPHATE-ALPHA-4-AMINO-4-DEOXY-L-ARABINOSE ARABINOSYL TRANSFERASE"/>
    <property type="match status" value="1"/>
</dbReference>
<keyword evidence="7 9" id="KW-0472">Membrane</keyword>
<keyword evidence="6 9" id="KW-1133">Transmembrane helix</keyword>
<dbReference type="GO" id="GO:0005886">
    <property type="term" value="C:plasma membrane"/>
    <property type="evidence" value="ECO:0007669"/>
    <property type="project" value="UniProtKB-SubCell"/>
</dbReference>
<feature type="region of interest" description="Disordered" evidence="8">
    <location>
        <begin position="1"/>
        <end position="32"/>
    </location>
</feature>
<evidence type="ECO:0000256" key="9">
    <source>
        <dbReference type="SAM" id="Phobius"/>
    </source>
</evidence>
<dbReference type="AlphaFoldDB" id="A0A2C9EG12"/>
<evidence type="ECO:0000313" key="12">
    <source>
        <dbReference type="Proteomes" id="UP000013940"/>
    </source>
</evidence>
<feature type="transmembrane region" description="Helical" evidence="9">
    <location>
        <begin position="183"/>
        <end position="200"/>
    </location>
</feature>
<dbReference type="PANTHER" id="PTHR33908">
    <property type="entry name" value="MANNOSYLTRANSFERASE YKCB-RELATED"/>
    <property type="match status" value="1"/>
</dbReference>
<feature type="transmembrane region" description="Helical" evidence="9">
    <location>
        <begin position="288"/>
        <end position="307"/>
    </location>
</feature>
<sequence length="564" mass="62105">MPSRSPCWASPTPSTNSCSRKPWPPTSRPWANPRTAGEHPHVLPLLVHNSLRLAYVYFRACPRPSGCAPRSVGAQLMSRPAPLLFLLACLLFFFALGNHQLQGSTEARVAGIAMEMHLDDDWVTPRLFGTPFLEKPPLSLWLDAGAIRAFGGTPLAVRLASAFAGLFSVMLLYAMLRRFGRPAALAAMAGLMLATMASYWSNVRGVGEDALLSLGVTLALLAFFQAHRRQAAQQPALLSWLAFAGGIAIATLSKGVLGLAMPGVVIFAYLLADSLIDKRFTFSHWLRPGLLTLLGLVPLMIWLYMLYQRGGLQALGEVLWTNSVGRFDGSFEEAGHYEPFYYYLAKLPQAFLPWNILVYLGLWHFRKTLVQNRYLLFFSLWLLAQFALLCLASSKRTVYLMSLTPAAAVLAAEYGAVLYQRLAKRAPGTGFWSTVGRQRRGCLIALMALVIGGYLVNAQWAAPRADRELSFVPVTDRIMALQDSGHQLALYQANERIAGASVFYTQSLLKDLQNEAQLLAFLRESPQHMAVLGGAEAPKPPLQIQQTLMVGRQAYYFVNLAPAG</sequence>
<keyword evidence="2" id="KW-1003">Cell membrane</keyword>
<evidence type="ECO:0000259" key="10">
    <source>
        <dbReference type="Pfam" id="PF13231"/>
    </source>
</evidence>
<evidence type="ECO:0000256" key="3">
    <source>
        <dbReference type="ARBA" id="ARBA00022676"/>
    </source>
</evidence>
<dbReference type="GO" id="GO:0010041">
    <property type="term" value="P:response to iron(III) ion"/>
    <property type="evidence" value="ECO:0007669"/>
    <property type="project" value="TreeGrafter"/>
</dbReference>
<keyword evidence="3 11" id="KW-0328">Glycosyltransferase</keyword>
<evidence type="ECO:0000256" key="8">
    <source>
        <dbReference type="SAM" id="MobiDB-lite"/>
    </source>
</evidence>
<name>A0A2C9EG12_PSEPH</name>
<feature type="transmembrane region" description="Helical" evidence="9">
    <location>
        <begin position="374"/>
        <end position="394"/>
    </location>
</feature>
<dbReference type="GO" id="GO:0016763">
    <property type="term" value="F:pentosyltransferase activity"/>
    <property type="evidence" value="ECO:0007669"/>
    <property type="project" value="TreeGrafter"/>
</dbReference>
<dbReference type="GO" id="GO:0009103">
    <property type="term" value="P:lipopolysaccharide biosynthetic process"/>
    <property type="evidence" value="ECO:0007669"/>
    <property type="project" value="UniProtKB-ARBA"/>
</dbReference>
<dbReference type="eggNOG" id="COG1807">
    <property type="taxonomic scope" value="Bacteria"/>
</dbReference>
<evidence type="ECO:0000256" key="1">
    <source>
        <dbReference type="ARBA" id="ARBA00004651"/>
    </source>
</evidence>
<protein>
    <submittedName>
        <fullName evidence="11">Mannosyltransferase family protein</fullName>
    </submittedName>
</protein>
<feature type="transmembrane region" description="Helical" evidence="9">
    <location>
        <begin position="206"/>
        <end position="224"/>
    </location>
</feature>
<dbReference type="InterPro" id="IPR050297">
    <property type="entry name" value="LipidA_mod_glycosyltrf_83"/>
</dbReference>
<accession>A0A2C9EG12</accession>
<gene>
    <name evidence="11" type="ORF">PFLCHA0_c07970</name>
</gene>
<keyword evidence="5 9" id="KW-0812">Transmembrane</keyword>
<keyword evidence="4 11" id="KW-0808">Transferase</keyword>
<evidence type="ECO:0000256" key="5">
    <source>
        <dbReference type="ARBA" id="ARBA00022692"/>
    </source>
</evidence>
<dbReference type="Proteomes" id="UP000013940">
    <property type="component" value="Chromosome"/>
</dbReference>
<dbReference type="GO" id="GO:0006493">
    <property type="term" value="P:protein O-linked glycosylation"/>
    <property type="evidence" value="ECO:0007669"/>
    <property type="project" value="InterPro"/>
</dbReference>
<proteinExistence type="predicted"/>
<dbReference type="KEGG" id="pprc:PFLCHA0_c07970"/>
<organism evidence="11 12">
    <name type="scientific">Pseudomonas protegens (strain DSM 19095 / LMG 27888 / CFBP 6595 / CHA0)</name>
    <dbReference type="NCBI Taxonomy" id="1124983"/>
    <lineage>
        <taxon>Bacteria</taxon>
        <taxon>Pseudomonadati</taxon>
        <taxon>Pseudomonadota</taxon>
        <taxon>Gammaproteobacteria</taxon>
        <taxon>Pseudomonadales</taxon>
        <taxon>Pseudomonadaceae</taxon>
        <taxon>Pseudomonas</taxon>
    </lineage>
</organism>
<dbReference type="GO" id="GO:0000030">
    <property type="term" value="F:mannosyltransferase activity"/>
    <property type="evidence" value="ECO:0007669"/>
    <property type="project" value="InterPro"/>
</dbReference>
<feature type="transmembrane region" description="Helical" evidence="9">
    <location>
        <begin position="441"/>
        <end position="462"/>
    </location>
</feature>
<evidence type="ECO:0000256" key="2">
    <source>
        <dbReference type="ARBA" id="ARBA00022475"/>
    </source>
</evidence>